<dbReference type="RefSeq" id="XP_056689860.1">
    <property type="nucleotide sequence ID" value="XM_056833882.1"/>
</dbReference>
<evidence type="ECO:0000313" key="2">
    <source>
        <dbReference type="RefSeq" id="XP_056683663.1"/>
    </source>
</evidence>
<dbReference type="Proteomes" id="UP000813463">
    <property type="component" value="Chromosome 3"/>
</dbReference>
<dbReference type="RefSeq" id="XP_056696622.1">
    <property type="nucleotide sequence ID" value="XM_056840644.1"/>
</dbReference>
<accession>A0ABM3R5Z9</accession>
<dbReference type="Proteomes" id="UP000813463">
    <property type="component" value="Chromosome 1"/>
</dbReference>
<dbReference type="Proteomes" id="UP000813463">
    <property type="component" value="Chromosome 5"/>
</dbReference>
<dbReference type="RefSeq" id="XP_056692350.1">
    <property type="nucleotide sequence ID" value="XM_056836372.1"/>
</dbReference>
<dbReference type="RefSeq" id="XP_056686333.1">
    <property type="nucleotide sequence ID" value="XM_056830355.1"/>
</dbReference>
<evidence type="ECO:0000313" key="7">
    <source>
        <dbReference type="RefSeq" id="XP_056689860.1"/>
    </source>
</evidence>
<dbReference type="SUPFAM" id="SSF54001">
    <property type="entry name" value="Cysteine proteinases"/>
    <property type="match status" value="1"/>
</dbReference>
<proteinExistence type="predicted"/>
<evidence type="ECO:0000313" key="5">
    <source>
        <dbReference type="RefSeq" id="XP_056689853.1"/>
    </source>
</evidence>
<dbReference type="RefSeq" id="XP_056689853.1">
    <property type="nucleotide sequence ID" value="XM_056833875.1"/>
</dbReference>
<evidence type="ECO:0000313" key="12">
    <source>
        <dbReference type="RefSeq" id="XP_056693404.1"/>
    </source>
</evidence>
<dbReference type="Proteomes" id="UP000813463">
    <property type="component" value="Chromosome 2"/>
</dbReference>
<dbReference type="GeneID" id="130466227"/>
<gene>
    <name evidence="8" type="primary">LOC130466227</name>
    <name evidence="2" type="synonym">LOC130460029</name>
    <name evidence="3" type="synonym">LOC130462027</name>
    <name evidence="4" type="synonym">LOC130462028</name>
    <name evidence="5" type="synonym">LOC130464341</name>
    <name evidence="6" type="synonym">LOC130464346</name>
    <name evidence="7" type="synonym">LOC130464349</name>
    <name evidence="9" type="synonym">LOC130467721</name>
    <name evidence="10" type="synonym">LOC130467766</name>
    <name evidence="11" type="synonym">LOC130467962</name>
    <name evidence="12" type="synonym">LOC130468037</name>
    <name evidence="13" type="synonym">LOC130470419</name>
    <name evidence="14" type="synonym">LOC130470461</name>
    <name evidence="15" type="synonym">LOC130472415</name>
</gene>
<organism evidence="1 8">
    <name type="scientific">Spinacia oleracea</name>
    <name type="common">Spinach</name>
    <dbReference type="NCBI Taxonomy" id="3562"/>
    <lineage>
        <taxon>Eukaryota</taxon>
        <taxon>Viridiplantae</taxon>
        <taxon>Streptophyta</taxon>
        <taxon>Embryophyta</taxon>
        <taxon>Tracheophyta</taxon>
        <taxon>Spermatophyta</taxon>
        <taxon>Magnoliopsida</taxon>
        <taxon>eudicotyledons</taxon>
        <taxon>Gunneridae</taxon>
        <taxon>Pentapetalae</taxon>
        <taxon>Caryophyllales</taxon>
        <taxon>Chenopodiaceae</taxon>
        <taxon>Chenopodioideae</taxon>
        <taxon>Anserineae</taxon>
        <taxon>Spinacia</taxon>
    </lineage>
</organism>
<dbReference type="Gene3D" id="3.90.70.10">
    <property type="entry name" value="Cysteine proteinases"/>
    <property type="match status" value="1"/>
</dbReference>
<evidence type="ECO:0000313" key="4">
    <source>
        <dbReference type="RefSeq" id="XP_056686335.1"/>
    </source>
</evidence>
<dbReference type="Proteomes" id="UP000813463">
    <property type="component" value="Chromosome 4"/>
</dbReference>
<evidence type="ECO:0000313" key="8">
    <source>
        <dbReference type="RefSeq" id="XP_056691036.1"/>
    </source>
</evidence>
<dbReference type="RefSeq" id="XP_056699273.1">
    <property type="nucleotide sequence ID" value="XM_056843295.1"/>
</dbReference>
<evidence type="ECO:0000313" key="6">
    <source>
        <dbReference type="RefSeq" id="XP_056689857.1"/>
    </source>
</evidence>
<evidence type="ECO:0000313" key="13">
    <source>
        <dbReference type="RefSeq" id="XP_056696516.1"/>
    </source>
</evidence>
<evidence type="ECO:0000313" key="15">
    <source>
        <dbReference type="RefSeq" id="XP_056699273.1"/>
    </source>
</evidence>
<evidence type="ECO:0000313" key="1">
    <source>
        <dbReference type="Proteomes" id="UP000813463"/>
    </source>
</evidence>
<dbReference type="RefSeq" id="XP_056691036.1">
    <property type="nucleotide sequence ID" value="XM_056835058.1"/>
</dbReference>
<dbReference type="Proteomes" id="UP000813463">
    <property type="component" value="Chromosome 6"/>
</dbReference>
<sequence length="167" mass="19060">MCITMIPPLILASAPLAAPVVSFSSTPILKMVNGQLLLSCTMLQLWYALSLSLCLYPDKPSNSAAFEIEEVPLFNIMNKFDGETITEVVRPQIARMRYRVTKLPPYIIVHMQRFTKNNFFVEKNPTLGLHSEDCALCEEFDVVREQWAKFFTNKYLLLALARLIELV</sequence>
<evidence type="ECO:0000313" key="14">
    <source>
        <dbReference type="RefSeq" id="XP_056696622.1"/>
    </source>
</evidence>
<evidence type="ECO:0000313" key="10">
    <source>
        <dbReference type="RefSeq" id="XP_056692511.1"/>
    </source>
</evidence>
<evidence type="ECO:0000313" key="11">
    <source>
        <dbReference type="RefSeq" id="XP_056693135.1"/>
    </source>
</evidence>
<dbReference type="RefSeq" id="XP_056689857.1">
    <property type="nucleotide sequence ID" value="XM_056833879.1"/>
</dbReference>
<dbReference type="RefSeq" id="XP_056692511.1">
    <property type="nucleotide sequence ID" value="XM_056836533.1"/>
</dbReference>
<reference evidence="1" key="1">
    <citation type="journal article" date="2021" name="Nat. Commun.">
        <title>Genomic analyses provide insights into spinach domestication and the genetic basis of agronomic traits.</title>
        <authorList>
            <person name="Cai X."/>
            <person name="Sun X."/>
            <person name="Xu C."/>
            <person name="Sun H."/>
            <person name="Wang X."/>
            <person name="Ge C."/>
            <person name="Zhang Z."/>
            <person name="Wang Q."/>
            <person name="Fei Z."/>
            <person name="Jiao C."/>
            <person name="Wang Q."/>
        </authorList>
    </citation>
    <scope>NUCLEOTIDE SEQUENCE [LARGE SCALE GENOMIC DNA]</scope>
    <source>
        <strain evidence="1">cv. Varoflay</strain>
    </source>
</reference>
<dbReference type="RefSeq" id="XP_056683663.1">
    <property type="nucleotide sequence ID" value="XM_056827685.1"/>
</dbReference>
<dbReference type="RefSeq" id="XP_056686335.1">
    <property type="nucleotide sequence ID" value="XM_056830357.1"/>
</dbReference>
<reference evidence="2 3" key="2">
    <citation type="submission" date="2025-05" db="UniProtKB">
        <authorList>
            <consortium name="RefSeq"/>
        </authorList>
    </citation>
    <scope>IDENTIFICATION</scope>
    <source>
        <tissue evidence="2 3">Leaf</tissue>
    </source>
</reference>
<dbReference type="RefSeq" id="XP_056696516.1">
    <property type="nucleotide sequence ID" value="XM_056840538.1"/>
</dbReference>
<dbReference type="InterPro" id="IPR038765">
    <property type="entry name" value="Papain-like_cys_pep_sf"/>
</dbReference>
<dbReference type="RefSeq" id="XP_056693404.1">
    <property type="nucleotide sequence ID" value="XM_056837426.1"/>
</dbReference>
<name>A0ABM3R5Z9_SPIOL</name>
<protein>
    <submittedName>
        <fullName evidence="2 3">Uncharacterized protein isoform X1</fullName>
    </submittedName>
</protein>
<evidence type="ECO:0000313" key="3">
    <source>
        <dbReference type="RefSeq" id="XP_056686333.1"/>
    </source>
</evidence>
<evidence type="ECO:0000313" key="9">
    <source>
        <dbReference type="RefSeq" id="XP_056692350.1"/>
    </source>
</evidence>
<keyword evidence="1" id="KW-1185">Reference proteome</keyword>
<dbReference type="RefSeq" id="XP_056693135.1">
    <property type="nucleotide sequence ID" value="XM_056837157.1"/>
</dbReference>